<keyword evidence="2" id="KW-0949">S-adenosyl-L-methionine</keyword>
<proteinExistence type="predicted"/>
<evidence type="ECO:0000259" key="6">
    <source>
        <dbReference type="Pfam" id="PF04055"/>
    </source>
</evidence>
<dbReference type="GO" id="GO:0003824">
    <property type="term" value="F:catalytic activity"/>
    <property type="evidence" value="ECO:0007669"/>
    <property type="project" value="InterPro"/>
</dbReference>
<dbReference type="InterPro" id="IPR007197">
    <property type="entry name" value="rSAM"/>
</dbReference>
<keyword evidence="5" id="KW-0411">Iron-sulfur</keyword>
<evidence type="ECO:0000256" key="3">
    <source>
        <dbReference type="ARBA" id="ARBA00022723"/>
    </source>
</evidence>
<keyword evidence="3" id="KW-0479">Metal-binding</keyword>
<dbReference type="InterPro" id="IPR050377">
    <property type="entry name" value="Radical_SAM_PqqE_MftC-like"/>
</dbReference>
<dbReference type="CDD" id="cd01335">
    <property type="entry name" value="Radical_SAM"/>
    <property type="match status" value="1"/>
</dbReference>
<dbReference type="AlphaFoldDB" id="A0AAE3K1G0"/>
<comment type="caution">
    <text evidence="8">The sequence shown here is derived from an EMBL/GenBank/DDBJ whole genome shotgun (WGS) entry which is preliminary data.</text>
</comment>
<evidence type="ECO:0000256" key="5">
    <source>
        <dbReference type="ARBA" id="ARBA00023014"/>
    </source>
</evidence>
<dbReference type="Gene3D" id="3.20.20.70">
    <property type="entry name" value="Aldolase class I"/>
    <property type="match status" value="1"/>
</dbReference>
<name>A0AAE3K1G0_9BACT</name>
<evidence type="ECO:0000256" key="2">
    <source>
        <dbReference type="ARBA" id="ARBA00022691"/>
    </source>
</evidence>
<sequence length="282" mass="31171">MKRRFQKIHLEITDVCNAACSFCPGTAREARFMSDDEFSSVLSAIEGRAEYLYFHIMGEPLLHPSVRKFASLAKRRGFRVMITTNGLLHEVGRELVSDGNVYRIGISVHSFEGNRYSLTEEEYLDGCFGIAEAAAEHGTIAALKLWNSEDPEGESFSARVMRYAEGRYGGGFAKNRSGYRLRDGIFLETGERFMWPGQGQVSPAVFCQALRLQFGILCDGTVVPCCLDCDGRMALGNIFGTCLDTILSSERAAAMYAGFTEGRAVEKPCMTCGFASRFSGKK</sequence>
<dbReference type="SFLD" id="SFLDS00029">
    <property type="entry name" value="Radical_SAM"/>
    <property type="match status" value="1"/>
</dbReference>
<evidence type="ECO:0000259" key="7">
    <source>
        <dbReference type="Pfam" id="PF13186"/>
    </source>
</evidence>
<dbReference type="Pfam" id="PF04055">
    <property type="entry name" value="Radical_SAM"/>
    <property type="match status" value="1"/>
</dbReference>
<evidence type="ECO:0000313" key="9">
    <source>
        <dbReference type="Proteomes" id="UP001139365"/>
    </source>
</evidence>
<dbReference type="GO" id="GO:0051536">
    <property type="term" value="F:iron-sulfur cluster binding"/>
    <property type="evidence" value="ECO:0007669"/>
    <property type="project" value="UniProtKB-KW"/>
</dbReference>
<dbReference type="PANTHER" id="PTHR11228:SF7">
    <property type="entry name" value="PQQA PEPTIDE CYCLASE"/>
    <property type="match status" value="1"/>
</dbReference>
<dbReference type="Proteomes" id="UP001139365">
    <property type="component" value="Unassembled WGS sequence"/>
</dbReference>
<dbReference type="PANTHER" id="PTHR11228">
    <property type="entry name" value="RADICAL SAM DOMAIN PROTEIN"/>
    <property type="match status" value="1"/>
</dbReference>
<dbReference type="SUPFAM" id="SSF102114">
    <property type="entry name" value="Radical SAM enzymes"/>
    <property type="match status" value="1"/>
</dbReference>
<reference evidence="8 9" key="1">
    <citation type="submission" date="2022-03" db="EMBL/GenBank/DDBJ databases">
        <title>Metagenome-assembled genomes from swine fecal metagenomes.</title>
        <authorList>
            <person name="Holman D.B."/>
            <person name="Kommadath A."/>
        </authorList>
    </citation>
    <scope>NUCLEOTIDE SEQUENCE [LARGE SCALE GENOMIC DNA]</scope>
    <source>
        <strain evidence="8">SUG147</strain>
    </source>
</reference>
<feature type="domain" description="4Fe4S-binding SPASM" evidence="7">
    <location>
        <begin position="207"/>
        <end position="272"/>
    </location>
</feature>
<dbReference type="EMBL" id="JALEMU010000069">
    <property type="protein sequence ID" value="MCI5755519.1"/>
    <property type="molecule type" value="Genomic_DNA"/>
</dbReference>
<gene>
    <name evidence="8" type="ORF">MR241_04420</name>
</gene>
<feature type="domain" description="Radical SAM core" evidence="6">
    <location>
        <begin position="11"/>
        <end position="112"/>
    </location>
</feature>
<organism evidence="8 9">
    <name type="scientific">Candidatus Colimorpha enterica</name>
    <dbReference type="NCBI Taxonomy" id="3083063"/>
    <lineage>
        <taxon>Bacteria</taxon>
        <taxon>Pseudomonadati</taxon>
        <taxon>Bacteroidota</taxon>
        <taxon>Bacteroidia</taxon>
        <taxon>Bacteroidales</taxon>
        <taxon>Candidatus Colimorpha</taxon>
    </lineage>
</organism>
<evidence type="ECO:0000313" key="8">
    <source>
        <dbReference type="EMBL" id="MCI5755519.1"/>
    </source>
</evidence>
<dbReference type="Pfam" id="PF13186">
    <property type="entry name" value="SPASM"/>
    <property type="match status" value="1"/>
</dbReference>
<evidence type="ECO:0000256" key="1">
    <source>
        <dbReference type="ARBA" id="ARBA00001966"/>
    </source>
</evidence>
<comment type="cofactor">
    <cofactor evidence="1">
        <name>[4Fe-4S] cluster</name>
        <dbReference type="ChEBI" id="CHEBI:49883"/>
    </cofactor>
</comment>
<dbReference type="InterPro" id="IPR058240">
    <property type="entry name" value="rSAM_sf"/>
</dbReference>
<protein>
    <submittedName>
        <fullName evidence="8">Radical SAM protein</fullName>
    </submittedName>
</protein>
<evidence type="ECO:0000256" key="4">
    <source>
        <dbReference type="ARBA" id="ARBA00023004"/>
    </source>
</evidence>
<accession>A0AAE3K1G0</accession>
<dbReference type="InterPro" id="IPR013785">
    <property type="entry name" value="Aldolase_TIM"/>
</dbReference>
<dbReference type="InterPro" id="IPR023885">
    <property type="entry name" value="4Fe4S-binding_SPASM_dom"/>
</dbReference>
<dbReference type="GO" id="GO:0046872">
    <property type="term" value="F:metal ion binding"/>
    <property type="evidence" value="ECO:0007669"/>
    <property type="project" value="UniProtKB-KW"/>
</dbReference>
<keyword evidence="4" id="KW-0408">Iron</keyword>